<dbReference type="GO" id="GO:0005509">
    <property type="term" value="F:calcium ion binding"/>
    <property type="evidence" value="ECO:0007669"/>
    <property type="project" value="InterPro"/>
</dbReference>
<dbReference type="PROSITE" id="PS00330">
    <property type="entry name" value="HEMOLYSIN_CALCIUM"/>
    <property type="match status" value="1"/>
</dbReference>
<dbReference type="Pfam" id="PF00353">
    <property type="entry name" value="HemolysinCabind"/>
    <property type="match status" value="2"/>
</dbReference>
<dbReference type="KEGG" id="sbf:JCM31447_22200"/>
<organism evidence="2 3">
    <name type="scientific">Fluviispira sanaruensis</name>
    <dbReference type="NCBI Taxonomy" id="2493639"/>
    <lineage>
        <taxon>Bacteria</taxon>
        <taxon>Pseudomonadati</taxon>
        <taxon>Bdellovibrionota</taxon>
        <taxon>Oligoflexia</taxon>
        <taxon>Silvanigrellales</taxon>
        <taxon>Silvanigrellaceae</taxon>
        <taxon>Fluviispira</taxon>
    </lineage>
</organism>
<accession>A0A4P2VXN6</accession>
<dbReference type="Gene3D" id="2.150.10.10">
    <property type="entry name" value="Serralysin-like metalloprotease, C-terminal"/>
    <property type="match status" value="2"/>
</dbReference>
<dbReference type="OrthoDB" id="5833405at2"/>
<dbReference type="EMBL" id="AP019368">
    <property type="protein sequence ID" value="BBH53772.1"/>
    <property type="molecule type" value="Genomic_DNA"/>
</dbReference>
<keyword evidence="1" id="KW-0175">Coiled coil</keyword>
<feature type="coiled-coil region" evidence="1">
    <location>
        <begin position="264"/>
        <end position="291"/>
    </location>
</feature>
<dbReference type="PROSITE" id="PS51257">
    <property type="entry name" value="PROKAR_LIPOPROTEIN"/>
    <property type="match status" value="1"/>
</dbReference>
<evidence type="ECO:0000256" key="1">
    <source>
        <dbReference type="SAM" id="Coils"/>
    </source>
</evidence>
<reference evidence="2 3" key="1">
    <citation type="submission" date="2018-12" db="EMBL/GenBank/DDBJ databases">
        <title>Rubrispira sanarue gen. nov., sp., nov., a member of the order Silvanigrellales, isolated from a brackish lake in Hamamatsu Japan.</title>
        <authorList>
            <person name="Maejima Y."/>
            <person name="Iino T."/>
            <person name="Muraguchi Y."/>
            <person name="Fukuda K."/>
            <person name="Nojiri H."/>
            <person name="Ohkuma M."/>
            <person name="Moriuchi R."/>
            <person name="Dohra H."/>
            <person name="Kimbara K."/>
            <person name="Shintani M."/>
        </authorList>
    </citation>
    <scope>NUCLEOTIDE SEQUENCE [LARGE SCALE GENOMIC DNA]</scope>
    <source>
        <strain evidence="2 3">RF1110005</strain>
    </source>
</reference>
<dbReference type="InterPro" id="IPR001343">
    <property type="entry name" value="Hemolysn_Ca-bd"/>
</dbReference>
<name>A0A4P2VXN6_FLUSA</name>
<evidence type="ECO:0000313" key="2">
    <source>
        <dbReference type="EMBL" id="BBH53772.1"/>
    </source>
</evidence>
<sequence length="2090" mass="235060">MKLQILYPTPLLTIISLSLMSAGCNQPSDKNNHLSSLKLSNSTAENAYDFLDEIDLDLLKDENEQKLFELTLMYEDYDLKIEKDADDAVQPWKLYATIYINQRPHEISLSDSSLEKLEEQLSHEIISRKSDDIVELEKTFNISIEIVEKNSSQKFKVTDNSTGESDTFQNLNDIKVVYTGIENSSAYIAKKAKTIKYVIRKLRGKDAHNKVINLKTQDAGKALVIDGFDDLASALENSGLPKHLELSLKSSIYMIFGGAVFIGYEGASEEFQETKNEYTESIEETKALRKEIITNMENEIAAKEVLLSSLDASDQSLSAQGKIAREIAMENAKFKIEFAQEVLKAINTKKIQTKLDAKIFNKLLDLVQNHNIKVHAIKTHSNTHLTLLNSEYTQLFSKLKSIDKIKSLPVHDQEYVATSLNSLFEYQNGLNDSLSKSIAATSILPNISRGLSSMYYGMVAFEAKTLAELTTLNSKTFAAGSAKALTFENYLLSVEAIGNTFLAAGQAQMVLAGLSKISDNNKELKSLNTWLDEMIKSSFWDEVKASNLDPHSKKNILNTKKILESFYKSKRNWIRMRATGDTMLTAGQAAMFVSGPLVFGMPALSGFGAGSTILGIVTSQMSDQYIDKNFEFEAPAEDSKEAKIAKGDLDNPNDPLIVKLLDRSTKLVDLSHQKAQVRVWQKIYDALILNSNIDSKELIRTLKQDWQNKHSKINSAKKVYYSEIYLKNLRKMFPKDNPQLFNKNLEFIDQAKLLLNSNSNDNNSVKSLNFIKFISTHLRLLNTNNEVSNSVYSPVLIEKVKSSSLTNQNIGETITSIFTFFDEFGLSGEFDRRIVKKIVLQNGFPFSGEQSALDKKKIAHRYLKEVVVKTNKQPWNIPNPLPGFFVYYFPQLSGNSDKPSKPLIFSKKDKSVYIFDRKLYLEDLNNYENITQAEKNSVDEFTKLAFETNDFAGSTDQTFFAKLKKMKGAFGKELRSVFKLTYEAAAKSIFRANTIRPITDGVVEQLDKYNNINNISPKKSKTFSKANIAKYSYAGIEKFSNVANKYNVGMNFLLMPQSLSSIHQSVQNGQIADATRGALSFSFNNADLAFDLARTAGGQKFWVKHPKSFQGIGSIQIALNVASAGLDIWQAVELFKAGQATENKSLKTDLYVNASLTTATAATSLGTALLLPLTAKAGPIGTAIGFTIMFSQGTYNAVRTSEQLRELGFSEEYVVLNSIGNFFGQYSTGEDPKFIVKKTAKEMEETTIPEIMALNNKEFLENIGKNKLNNSYYFNKIVFPKINLYVPYTHAVLSTYCAYGMCSTQKTQIPRPIEKDKHMCLTNNSYFSNERDSTETESLLADHLAFINLNHSRLAKKATIIPAAPPGSGFSGFATHHNYNSTTPCPNVDANYPMIEKFDTPSAENLEKIKNIPDSQKADLYFVGIGDQGKHGNMISSISANKNNKNLFNIHPASYILQLVGGDKEDIFEFYNYLQGKIEGSPTNGFIDGGDGIDTINLQGINIKNEKVFISLNGNTNKNNQFLEIRNVENVIGSKNDDVIDGNDSNNVIFGKEGNDIIKTYAGNDILYPGTGNDELHGGIGSDVYVILKKDVAKGTEKIINNFDHRTNNNYKDYYDAIMTDIENLSTLRDGHDLLLGVYENEEFVKYIRIKYYYVSDKYKHLGISDVNGNVYTTLNGSLDNSDENSSDYLSGQYINTINLKGNSPIVRMDEKLQYSARENTNINTFKALYMSGNPEKISELKKDAFNLEFKNVIGTNGNDVIFGDSQDNFINGQKGVDYLKGNDGDDTLSVLLETEKLENESQNIDNVLLNYVNGQHEEFIQLAGDKGHDSYILNLSNLSLVENSKPIFVEINNKDKQEKTDSLIISDSRNTISNIYFTKISNSTDSNQHLKINFFDTVEEKNYVVVLKNWFNHLENQHLQIQVGKKLTIPLSIMNLVTNSLNKNVMKKVTGNLLESEKFEFSINDLFLAINQYHFEIFKDTYHVIENETLRQKDNILDFKHDMSNDPNIRKIKNKIKFAHLENDLVIQLEANSMQEKSSFIVLKDYFNNHEFSSKNFTIKTNNVLQINSEDFKDLVSNLADNDLMSLEL</sequence>
<dbReference type="InterPro" id="IPR011049">
    <property type="entry name" value="Serralysin-like_metalloprot_C"/>
</dbReference>
<protein>
    <submittedName>
        <fullName evidence="2">Uncharacterized protein</fullName>
    </submittedName>
</protein>
<keyword evidence="3" id="KW-1185">Reference proteome</keyword>
<dbReference type="InterPro" id="IPR018511">
    <property type="entry name" value="Hemolysin-typ_Ca-bd_CS"/>
</dbReference>
<dbReference type="SUPFAM" id="SSF51120">
    <property type="entry name" value="beta-Roll"/>
    <property type="match status" value="2"/>
</dbReference>
<evidence type="ECO:0000313" key="3">
    <source>
        <dbReference type="Proteomes" id="UP000291236"/>
    </source>
</evidence>
<dbReference type="Proteomes" id="UP000291236">
    <property type="component" value="Chromosome"/>
</dbReference>
<dbReference type="RefSeq" id="WP_130610298.1">
    <property type="nucleotide sequence ID" value="NZ_AP019368.1"/>
</dbReference>
<proteinExistence type="predicted"/>
<gene>
    <name evidence="2" type="ORF">JCM31447_22200</name>
</gene>